<dbReference type="PROSITE" id="PS01282">
    <property type="entry name" value="BIR_REPEAT_1"/>
    <property type="match status" value="1"/>
</dbReference>
<evidence type="ECO:0000256" key="7">
    <source>
        <dbReference type="SAM" id="Coils"/>
    </source>
</evidence>
<feature type="domain" description="RING-type" evidence="9">
    <location>
        <begin position="841"/>
        <end position="876"/>
    </location>
</feature>
<dbReference type="GO" id="GO:0043027">
    <property type="term" value="F:cysteine-type endopeptidase inhibitor activity involved in apoptotic process"/>
    <property type="evidence" value="ECO:0007669"/>
    <property type="project" value="TreeGrafter"/>
</dbReference>
<dbReference type="GO" id="GO:0031398">
    <property type="term" value="P:positive regulation of protein ubiquitination"/>
    <property type="evidence" value="ECO:0007669"/>
    <property type="project" value="TreeGrafter"/>
</dbReference>
<comment type="similarity">
    <text evidence="1">Belongs to the IAP family.</text>
</comment>
<dbReference type="GO" id="GO:0005634">
    <property type="term" value="C:nucleus"/>
    <property type="evidence" value="ECO:0007669"/>
    <property type="project" value="TreeGrafter"/>
</dbReference>
<dbReference type="KEGG" id="hazt:108665062"/>
<dbReference type="PROSITE" id="PS50143">
    <property type="entry name" value="BIR_REPEAT_2"/>
    <property type="match status" value="3"/>
</dbReference>
<dbReference type="OrthoDB" id="6381071at2759"/>
<dbReference type="CDD" id="cd00022">
    <property type="entry name" value="BIR"/>
    <property type="match status" value="2"/>
</dbReference>
<evidence type="ECO:0000256" key="2">
    <source>
        <dbReference type="ARBA" id="ARBA00022703"/>
    </source>
</evidence>
<dbReference type="OMA" id="CELMAVE"/>
<feature type="region of interest" description="Disordered" evidence="8">
    <location>
        <begin position="663"/>
        <end position="743"/>
    </location>
</feature>
<dbReference type="SMART" id="SM00238">
    <property type="entry name" value="BIR"/>
    <property type="match status" value="2"/>
</dbReference>
<dbReference type="InterPro" id="IPR001841">
    <property type="entry name" value="Znf_RING"/>
</dbReference>
<name>A0A8B7N1B0_HYAAZ</name>
<dbReference type="CDD" id="cd16510">
    <property type="entry name" value="RING-HC_IAPs"/>
    <property type="match status" value="1"/>
</dbReference>
<dbReference type="Pfam" id="PF13920">
    <property type="entry name" value="zf-C3HC4_3"/>
    <property type="match status" value="1"/>
</dbReference>
<dbReference type="GO" id="GO:0005737">
    <property type="term" value="C:cytoplasm"/>
    <property type="evidence" value="ECO:0007669"/>
    <property type="project" value="TreeGrafter"/>
</dbReference>
<keyword evidence="4 6" id="KW-0863">Zinc-finger</keyword>
<dbReference type="SUPFAM" id="SSF57924">
    <property type="entry name" value="Inhibitor of apoptosis (IAP) repeat"/>
    <property type="match status" value="3"/>
</dbReference>
<dbReference type="FunFam" id="1.10.1170.10:FF:000002">
    <property type="entry name" value="Baculoviral IAP repeat containing 7"/>
    <property type="match status" value="1"/>
</dbReference>
<dbReference type="RefSeq" id="XP_018007268.1">
    <property type="nucleotide sequence ID" value="XM_018151779.2"/>
</dbReference>
<feature type="compositionally biased region" description="Low complexity" evidence="8">
    <location>
        <begin position="109"/>
        <end position="128"/>
    </location>
</feature>
<dbReference type="PANTHER" id="PTHR10044">
    <property type="entry name" value="INHIBITOR OF APOPTOSIS"/>
    <property type="match status" value="1"/>
</dbReference>
<evidence type="ECO:0000313" key="11">
    <source>
        <dbReference type="RefSeq" id="XP_018007268.1"/>
    </source>
</evidence>
<evidence type="ECO:0000256" key="5">
    <source>
        <dbReference type="ARBA" id="ARBA00022833"/>
    </source>
</evidence>
<dbReference type="GO" id="GO:0090263">
    <property type="term" value="P:positive regulation of canonical Wnt signaling pathway"/>
    <property type="evidence" value="ECO:0007669"/>
    <property type="project" value="TreeGrafter"/>
</dbReference>
<evidence type="ECO:0000256" key="8">
    <source>
        <dbReference type="SAM" id="MobiDB-lite"/>
    </source>
</evidence>
<evidence type="ECO:0000256" key="4">
    <source>
        <dbReference type="ARBA" id="ARBA00022771"/>
    </source>
</evidence>
<keyword evidence="2" id="KW-0053">Apoptosis</keyword>
<dbReference type="GeneID" id="108665062"/>
<feature type="compositionally biased region" description="Polar residues" evidence="8">
    <location>
        <begin position="697"/>
        <end position="712"/>
    </location>
</feature>
<keyword evidence="5" id="KW-0862">Zinc</keyword>
<accession>A0A8B7N1B0</accession>
<dbReference type="PROSITE" id="PS50089">
    <property type="entry name" value="ZF_RING_2"/>
    <property type="match status" value="1"/>
</dbReference>
<proteinExistence type="inferred from homology"/>
<keyword evidence="7" id="KW-0175">Coiled coil</keyword>
<keyword evidence="10" id="KW-1185">Reference proteome</keyword>
<sequence>MGSPCAPTSVLEDINYRERSCSNLPNELGSLKARELAEAGFYNNIPDGSLKCYKCGFSISSQHVTSIQQIQHDHAQRTPGCSEAQNQFERKPVVEGAVALPCKSGLKPSQMSIAESSSSSSQDSSGASTPTVVSKPRFVQCKGFHSFDSLRYERERLSTFIDWPIDWLSPESLAKDGFYYLRDKDYCSCVFCRGIVGAWELGDVPHQEHQRHFPKCPFVRGHPVGNVPLTQGDLLASLPAVGPLNTNCDQNGGIKSSIKCDCKKILSPSSPKEECSPAHSPKHNHPCPHALTGLPEYAGPKRKEFLTIESRIKSYKNWPRGVKQQPAQLAEAGFFYCGLSDHVRCYHCGQGLRNWEENDEPWVEHARWYPNCHYVLLSKGIEFIDQVRRENPPFFKCNSGKNGTDSCRGAETSDLAHQASTSPYVSHSYSADVRSNYRVHITDEQLDVLMDLDVQRAVLEMGFARPAVKRALRYKIEETGVPFFNLETCIERVLACSEESNANDEAHRQQEAKLAAYQREREDRIHQSHEDSLLREVNNISTTTAAVERTSQSEGEDVVNTQRIERLSSLMPSAASPPRGSRTPIITSPVMPPRRFNAAVSNLISDETSSQGSSTQSNSSLSDDVQSLDRTFDTSQLEEYFMEHESMEPVERVVQFLNESARDAASNNTNSTHTSPVNEAFNDTSTPRASPIPRSMDFTTGSEPEIISSSGMDVNVLTSLTPPLSQSPSLPPSSPSSSSSTMSLAADPISLEMLRQVDRVISKADATQKHVRRNLSNCSAKSSTSSKSSVCNLENCELMAVEAGGSSDGEALSLEEQLLKSEQKVRNLTEQVERLREGRLCKICMDADLSVVLLPCTHMATCSNCTLALSTCPICRSSIKHVIRPNVVA</sequence>
<dbReference type="Gene3D" id="1.10.8.10">
    <property type="entry name" value="DNA helicase RuvA subunit, C-terminal domain"/>
    <property type="match status" value="1"/>
</dbReference>
<evidence type="ECO:0000313" key="10">
    <source>
        <dbReference type="Proteomes" id="UP000694843"/>
    </source>
</evidence>
<dbReference type="SMART" id="SM00184">
    <property type="entry name" value="RING"/>
    <property type="match status" value="1"/>
</dbReference>
<feature type="region of interest" description="Disordered" evidence="8">
    <location>
        <begin position="606"/>
        <end position="627"/>
    </location>
</feature>
<evidence type="ECO:0000256" key="3">
    <source>
        <dbReference type="ARBA" id="ARBA00022723"/>
    </source>
</evidence>
<dbReference type="AlphaFoldDB" id="A0A8B7N1B0"/>
<evidence type="ECO:0000256" key="6">
    <source>
        <dbReference type="PROSITE-ProRule" id="PRU00175"/>
    </source>
</evidence>
<evidence type="ECO:0000259" key="9">
    <source>
        <dbReference type="PROSITE" id="PS50089"/>
    </source>
</evidence>
<feature type="compositionally biased region" description="Low complexity" evidence="8">
    <location>
        <begin position="717"/>
        <end position="728"/>
    </location>
</feature>
<dbReference type="GO" id="GO:0008270">
    <property type="term" value="F:zinc ion binding"/>
    <property type="evidence" value="ECO:0007669"/>
    <property type="project" value="UniProtKB-KW"/>
</dbReference>
<evidence type="ECO:0000256" key="1">
    <source>
        <dbReference type="ARBA" id="ARBA00006672"/>
    </source>
</evidence>
<dbReference type="GO" id="GO:0043066">
    <property type="term" value="P:negative regulation of apoptotic process"/>
    <property type="evidence" value="ECO:0007669"/>
    <property type="project" value="TreeGrafter"/>
</dbReference>
<gene>
    <name evidence="11" type="primary">LOC108665062</name>
</gene>
<dbReference type="InterPro" id="IPR013083">
    <property type="entry name" value="Znf_RING/FYVE/PHD"/>
</dbReference>
<dbReference type="PANTHER" id="PTHR10044:SF174">
    <property type="entry name" value="DEATH-ASSOCIATED INHIBITOR OF APOPTOSIS 1"/>
    <property type="match status" value="1"/>
</dbReference>
<dbReference type="GO" id="GO:0006915">
    <property type="term" value="P:apoptotic process"/>
    <property type="evidence" value="ECO:0007669"/>
    <property type="project" value="UniProtKB-KW"/>
</dbReference>
<dbReference type="Proteomes" id="UP000694843">
    <property type="component" value="Unplaced"/>
</dbReference>
<feature type="compositionally biased region" description="Low complexity" evidence="8">
    <location>
        <begin position="569"/>
        <end position="578"/>
    </location>
</feature>
<feature type="compositionally biased region" description="Polar residues" evidence="8">
    <location>
        <begin position="665"/>
        <end position="688"/>
    </location>
</feature>
<dbReference type="FunFam" id="1.10.1170.10:FF:000003">
    <property type="entry name" value="E3 ubiquitin-protein ligase XIAP"/>
    <property type="match status" value="1"/>
</dbReference>
<dbReference type="Gene3D" id="1.10.1170.10">
    <property type="entry name" value="Inhibitor Of Apoptosis Protein (2mihbC-IAP-1), Chain A"/>
    <property type="match status" value="3"/>
</dbReference>
<dbReference type="Gene3D" id="3.30.40.10">
    <property type="entry name" value="Zinc/RING finger domain, C3HC4 (zinc finger)"/>
    <property type="match status" value="1"/>
</dbReference>
<dbReference type="InterPro" id="IPR050784">
    <property type="entry name" value="IAP"/>
</dbReference>
<feature type="region of interest" description="Disordered" evidence="8">
    <location>
        <begin position="569"/>
        <end position="592"/>
    </location>
</feature>
<reference evidence="11" key="1">
    <citation type="submission" date="2025-08" db="UniProtKB">
        <authorList>
            <consortium name="RefSeq"/>
        </authorList>
    </citation>
    <scope>IDENTIFICATION</scope>
    <source>
        <tissue evidence="11">Whole organism</tissue>
    </source>
</reference>
<keyword evidence="3" id="KW-0479">Metal-binding</keyword>
<protein>
    <submittedName>
        <fullName evidence="11">E3 ubiquitin-protein ligase XIAP-like</fullName>
    </submittedName>
</protein>
<feature type="compositionally biased region" description="Low complexity" evidence="8">
    <location>
        <begin position="606"/>
        <end position="624"/>
    </location>
</feature>
<feature type="coiled-coil region" evidence="7">
    <location>
        <begin position="811"/>
        <end position="838"/>
    </location>
</feature>
<feature type="region of interest" description="Disordered" evidence="8">
    <location>
        <begin position="109"/>
        <end position="131"/>
    </location>
</feature>
<dbReference type="Pfam" id="PF00653">
    <property type="entry name" value="BIR"/>
    <property type="match status" value="2"/>
</dbReference>
<organism evidence="10 11">
    <name type="scientific">Hyalella azteca</name>
    <name type="common">Amphipod</name>
    <dbReference type="NCBI Taxonomy" id="294128"/>
    <lineage>
        <taxon>Eukaryota</taxon>
        <taxon>Metazoa</taxon>
        <taxon>Ecdysozoa</taxon>
        <taxon>Arthropoda</taxon>
        <taxon>Crustacea</taxon>
        <taxon>Multicrustacea</taxon>
        <taxon>Malacostraca</taxon>
        <taxon>Eumalacostraca</taxon>
        <taxon>Peracarida</taxon>
        <taxon>Amphipoda</taxon>
        <taxon>Senticaudata</taxon>
        <taxon>Talitrida</taxon>
        <taxon>Talitroidea</taxon>
        <taxon>Hyalellidae</taxon>
        <taxon>Hyalella</taxon>
    </lineage>
</organism>
<dbReference type="GO" id="GO:0051726">
    <property type="term" value="P:regulation of cell cycle"/>
    <property type="evidence" value="ECO:0007669"/>
    <property type="project" value="TreeGrafter"/>
</dbReference>
<dbReference type="GO" id="GO:0061630">
    <property type="term" value="F:ubiquitin protein ligase activity"/>
    <property type="evidence" value="ECO:0007669"/>
    <property type="project" value="TreeGrafter"/>
</dbReference>
<dbReference type="InterPro" id="IPR001370">
    <property type="entry name" value="BIR_rpt"/>
</dbReference>